<accession>A0A8S3ZSF1</accession>
<feature type="repeat" description="TPR" evidence="1">
    <location>
        <begin position="411"/>
        <end position="444"/>
    </location>
</feature>
<dbReference type="SUPFAM" id="SSF51197">
    <property type="entry name" value="Clavaminate synthase-like"/>
    <property type="match status" value="1"/>
</dbReference>
<dbReference type="SMART" id="SM00028">
    <property type="entry name" value="TPR"/>
    <property type="match status" value="3"/>
</dbReference>
<dbReference type="InterPro" id="IPR050910">
    <property type="entry name" value="JMJD6_ArgDemeth/LysHydrox"/>
</dbReference>
<comment type="caution">
    <text evidence="5">The sequence shown here is derived from an EMBL/GenBank/DDBJ whole genome shotgun (WGS) entry which is preliminary data.</text>
</comment>
<evidence type="ECO:0000256" key="3">
    <source>
        <dbReference type="SAM" id="Phobius"/>
    </source>
</evidence>
<keyword evidence="3" id="KW-1133">Transmembrane helix</keyword>
<dbReference type="PANTHER" id="PTHR12480:SF21">
    <property type="entry name" value="JMJC DOMAIN-CONTAINING PROTEIN 8"/>
    <property type="match status" value="1"/>
</dbReference>
<dbReference type="Proteomes" id="UP000678393">
    <property type="component" value="Unassembled WGS sequence"/>
</dbReference>
<evidence type="ECO:0000256" key="1">
    <source>
        <dbReference type="PROSITE-ProRule" id="PRU00339"/>
    </source>
</evidence>
<dbReference type="PROSITE" id="PS51184">
    <property type="entry name" value="JMJC"/>
    <property type="match status" value="1"/>
</dbReference>
<protein>
    <recommendedName>
        <fullName evidence="4">JmjC domain-containing protein</fullName>
    </recommendedName>
</protein>
<dbReference type="InterPro" id="IPR019734">
    <property type="entry name" value="TPR_rpt"/>
</dbReference>
<dbReference type="InterPro" id="IPR011990">
    <property type="entry name" value="TPR-like_helical_dom_sf"/>
</dbReference>
<dbReference type="PANTHER" id="PTHR12480">
    <property type="entry name" value="ARGININE DEMETHYLASE AND LYSYL-HYDROXYLASE JMJD"/>
    <property type="match status" value="1"/>
</dbReference>
<dbReference type="EMBL" id="CAJHNH020005323">
    <property type="protein sequence ID" value="CAG5132383.1"/>
    <property type="molecule type" value="Genomic_DNA"/>
</dbReference>
<evidence type="ECO:0000256" key="2">
    <source>
        <dbReference type="SAM" id="MobiDB-lite"/>
    </source>
</evidence>
<organism evidence="5 6">
    <name type="scientific">Candidula unifasciata</name>
    <dbReference type="NCBI Taxonomy" id="100452"/>
    <lineage>
        <taxon>Eukaryota</taxon>
        <taxon>Metazoa</taxon>
        <taxon>Spiralia</taxon>
        <taxon>Lophotrochozoa</taxon>
        <taxon>Mollusca</taxon>
        <taxon>Gastropoda</taxon>
        <taxon>Heterobranchia</taxon>
        <taxon>Euthyneura</taxon>
        <taxon>Panpulmonata</taxon>
        <taxon>Eupulmonata</taxon>
        <taxon>Stylommatophora</taxon>
        <taxon>Helicina</taxon>
        <taxon>Helicoidea</taxon>
        <taxon>Geomitridae</taxon>
        <taxon>Candidula</taxon>
    </lineage>
</organism>
<dbReference type="SMART" id="SM00558">
    <property type="entry name" value="JmjC"/>
    <property type="match status" value="1"/>
</dbReference>
<evidence type="ECO:0000259" key="4">
    <source>
        <dbReference type="PROSITE" id="PS51184"/>
    </source>
</evidence>
<feature type="repeat" description="TPR" evidence="1">
    <location>
        <begin position="377"/>
        <end position="410"/>
    </location>
</feature>
<dbReference type="InterPro" id="IPR041667">
    <property type="entry name" value="Cupin_8"/>
</dbReference>
<evidence type="ECO:0000313" key="6">
    <source>
        <dbReference type="Proteomes" id="UP000678393"/>
    </source>
</evidence>
<feature type="repeat" description="TPR" evidence="1">
    <location>
        <begin position="445"/>
        <end position="478"/>
    </location>
</feature>
<dbReference type="AlphaFoldDB" id="A0A8S3ZSF1"/>
<dbReference type="PROSITE" id="PS50005">
    <property type="entry name" value="TPR"/>
    <property type="match status" value="3"/>
</dbReference>
<dbReference type="Pfam" id="PF13181">
    <property type="entry name" value="TPR_8"/>
    <property type="match status" value="1"/>
</dbReference>
<dbReference type="Gene3D" id="2.60.120.650">
    <property type="entry name" value="Cupin"/>
    <property type="match status" value="1"/>
</dbReference>
<name>A0A8S3ZSF1_9EUPU</name>
<dbReference type="SUPFAM" id="SSF48452">
    <property type="entry name" value="TPR-like"/>
    <property type="match status" value="1"/>
</dbReference>
<keyword evidence="3" id="KW-0812">Transmembrane</keyword>
<feature type="transmembrane region" description="Helical" evidence="3">
    <location>
        <begin position="68"/>
        <end position="90"/>
    </location>
</feature>
<dbReference type="Gene3D" id="1.25.40.10">
    <property type="entry name" value="Tetratricopeptide repeat domain"/>
    <property type="match status" value="1"/>
</dbReference>
<dbReference type="GO" id="GO:0005634">
    <property type="term" value="C:nucleus"/>
    <property type="evidence" value="ECO:0007669"/>
    <property type="project" value="TreeGrafter"/>
</dbReference>
<keyword evidence="3" id="KW-0472">Membrane</keyword>
<proteinExistence type="predicted"/>
<sequence length="517" mass="59105">MSSRRPPQDVIKRKIRNGVTTSNLSSQATKSPKRLNRPHQKQPRSAGLLSLSHLLSGNIYSYRTPTKIIVFLTITTVLLVFLYQTVLPFASRHFASLHWSFSNTSLEEIDFKSSGWRLPDAEVLQKYGSDICNIERVSFNNLPEARFETEFRFKKPVLVTFPNGAADWTEPGLWSRSELSKAYSKWTIHSGQSLEIVRTGGNARHASSFQEFLTNLMADKKTGTLEPMHYVFDRSFYGRSNLPKTLHLPKYFEVSSSEDDSVFFLGSSMTGVVFHKHSDTWNGVVYGSKRWFLYPNTKTPPGGVHHGFSVLEWVDHVYPNLTDVDKPIECVQQPGEILYLPEGTYHATLNLGDTIAVAMQKKNAVTKAELLSYEESSEAVMKIGRVLYDLGKYSQSLPWHIRAIKMDPFFVVAYIHLAKTFSALRDYKKAETTFKKAIQLSPNLWDTYKEYGEFLLKQGRHQDALPVYKKGTELMPDMVPFWFYYKLCQLQTGDLEGAEKSEKMIADLKARTQIERN</sequence>
<feature type="compositionally biased region" description="Basic residues" evidence="2">
    <location>
        <begin position="31"/>
        <end position="42"/>
    </location>
</feature>
<gene>
    <name evidence="5" type="ORF">CUNI_LOCUS17941</name>
</gene>
<dbReference type="Pfam" id="PF13621">
    <property type="entry name" value="Cupin_8"/>
    <property type="match status" value="1"/>
</dbReference>
<feature type="compositionally biased region" description="Basic and acidic residues" evidence="2">
    <location>
        <begin position="1"/>
        <end position="12"/>
    </location>
</feature>
<dbReference type="GO" id="GO:0000987">
    <property type="term" value="F:cis-regulatory region sequence-specific DNA binding"/>
    <property type="evidence" value="ECO:0007669"/>
    <property type="project" value="TreeGrafter"/>
</dbReference>
<keyword evidence="6" id="KW-1185">Reference proteome</keyword>
<dbReference type="PROSITE" id="PS50293">
    <property type="entry name" value="TPR_REGION"/>
    <property type="match status" value="1"/>
</dbReference>
<feature type="domain" description="JmjC" evidence="4">
    <location>
        <begin position="231"/>
        <end position="378"/>
    </location>
</feature>
<reference evidence="5" key="1">
    <citation type="submission" date="2021-04" db="EMBL/GenBank/DDBJ databases">
        <authorList>
            <consortium name="Molecular Ecology Group"/>
        </authorList>
    </citation>
    <scope>NUCLEOTIDE SEQUENCE</scope>
</reference>
<evidence type="ECO:0000313" key="5">
    <source>
        <dbReference type="EMBL" id="CAG5132383.1"/>
    </source>
</evidence>
<dbReference type="OrthoDB" id="438164at2759"/>
<feature type="compositionally biased region" description="Polar residues" evidence="2">
    <location>
        <begin position="18"/>
        <end position="30"/>
    </location>
</feature>
<keyword evidence="1" id="KW-0802">TPR repeat</keyword>
<feature type="region of interest" description="Disordered" evidence="2">
    <location>
        <begin position="1"/>
        <end position="44"/>
    </location>
</feature>
<dbReference type="InterPro" id="IPR003347">
    <property type="entry name" value="JmjC_dom"/>
</dbReference>